<evidence type="ECO:0000313" key="1">
    <source>
        <dbReference type="EMBL" id="MCW1241930.1"/>
    </source>
</evidence>
<evidence type="ECO:0000313" key="2">
    <source>
        <dbReference type="Proteomes" id="UP001060566"/>
    </source>
</evidence>
<dbReference type="GeneID" id="301200791"/>
<keyword evidence="2" id="KW-1185">Reference proteome</keyword>
<dbReference type="InterPro" id="IPR035198">
    <property type="entry name" value="SU10_MCP"/>
</dbReference>
<dbReference type="EMBL" id="JAOXJG010000026">
    <property type="protein sequence ID" value="MCW1241930.1"/>
    <property type="molecule type" value="Genomic_DNA"/>
</dbReference>
<dbReference type="RefSeq" id="WP_264462835.1">
    <property type="nucleotide sequence ID" value="NZ_JAOXJG010000026.1"/>
</dbReference>
<name>A0ABT3EYL6_9BACI</name>
<gene>
    <name evidence="1" type="ORF">NGM45_23170</name>
</gene>
<accession>A0ABT3EYL6</accession>
<organism evidence="1 2">
    <name type="scientific">Bacillus pretiosus</name>
    <dbReference type="NCBI Taxonomy" id="2983392"/>
    <lineage>
        <taxon>Bacteria</taxon>
        <taxon>Bacillati</taxon>
        <taxon>Bacillota</taxon>
        <taxon>Bacilli</taxon>
        <taxon>Bacillales</taxon>
        <taxon>Bacillaceae</taxon>
        <taxon>Bacillus</taxon>
    </lineage>
</organism>
<protein>
    <submittedName>
        <fullName evidence="1">DUF5309 domain-containing protein</fullName>
    </submittedName>
</protein>
<dbReference type="Pfam" id="PF17236">
    <property type="entry name" value="SU10_MCP"/>
    <property type="match status" value="1"/>
</dbReference>
<sequence length="391" mass="43006">MTKVDKKIYSDELVGVKVSVTDEFLLLNPLQTPMLDLVGFGQAVTNVEHVWFEDEMFEQETKLTAALDASATEIEVASVEAFRFGAVIRVGDELILVTKVDEATKKLTVVRGYAETEAEAHEADETVEFMFVEGAEGSDARDGRYKPRKRVSNITQIFDDSVELTGTAMAIAQHGVDNEYEKEKQKKQLELALQLEKAIVNGMRYENGKVRLMSGMRSFIKTNKVNAAKAPISLDLLTEAFRQVFEKGGMNGGGKYVIIAGGSQKVAISKIQEAAIRITRQDNGRGNVVDHFVSDFGNAEIVLNNNLRNDEIFVIDANRLSILPLQTREFAHTFLGKTGDYMRGMLVGEYTLELLQEAAHARIVNLGVEKRLGGEVAGAPKAATAKAAAKK</sequence>
<dbReference type="Proteomes" id="UP001060566">
    <property type="component" value="Unassembled WGS sequence"/>
</dbReference>
<proteinExistence type="predicted"/>
<reference evidence="1" key="1">
    <citation type="submission" date="2022-10" db="EMBL/GenBank/DDBJ databases">
        <title>De novo draft assembly of the Pseudomonas pretiosus genome isolated from the plants rhizorohere.</title>
        <authorList>
            <person name="Robas M."/>
            <person name="Fernandez V.M."/>
            <person name="Provanza A."/>
            <person name="Jimenez P.A."/>
        </authorList>
    </citation>
    <scope>NUCLEOTIDE SEQUENCE</scope>
    <source>
        <strain evidence="1">SAICEU11T</strain>
    </source>
</reference>
<comment type="caution">
    <text evidence="1">The sequence shown here is derived from an EMBL/GenBank/DDBJ whole genome shotgun (WGS) entry which is preliminary data.</text>
</comment>